<reference evidence="2" key="1">
    <citation type="journal article" date="2019" name="Int. J. Syst. Evol. Microbiol.">
        <title>The Global Catalogue of Microorganisms (GCM) 10K type strain sequencing project: providing services to taxonomists for standard genome sequencing and annotation.</title>
        <authorList>
            <consortium name="The Broad Institute Genomics Platform"/>
            <consortium name="The Broad Institute Genome Sequencing Center for Infectious Disease"/>
            <person name="Wu L."/>
            <person name="Ma J."/>
        </authorList>
    </citation>
    <scope>NUCLEOTIDE SEQUENCE [LARGE SCALE GENOMIC DNA]</scope>
    <source>
        <strain evidence="2">CGMCC 4.7317</strain>
    </source>
</reference>
<dbReference type="Proteomes" id="UP001596138">
    <property type="component" value="Unassembled WGS sequence"/>
</dbReference>
<name>A0ABW1SZ95_9ACTN</name>
<dbReference type="InterPro" id="IPR013424">
    <property type="entry name" value="Ice-binding_C"/>
</dbReference>
<protein>
    <submittedName>
        <fullName evidence="1">PEP-CTERM sorting domain-containing protein</fullName>
    </submittedName>
</protein>
<comment type="caution">
    <text evidence="1">The sequence shown here is derived from an EMBL/GenBank/DDBJ whole genome shotgun (WGS) entry which is preliminary data.</text>
</comment>
<evidence type="ECO:0000313" key="1">
    <source>
        <dbReference type="EMBL" id="MFC6237786.1"/>
    </source>
</evidence>
<dbReference type="NCBIfam" id="TIGR02595">
    <property type="entry name" value="PEP_CTERM"/>
    <property type="match status" value="1"/>
</dbReference>
<evidence type="ECO:0000313" key="2">
    <source>
        <dbReference type="Proteomes" id="UP001596138"/>
    </source>
</evidence>
<gene>
    <name evidence="1" type="ORF">ACFQGU_07840</name>
</gene>
<keyword evidence="2" id="KW-1185">Reference proteome</keyword>
<accession>A0ABW1SZ95</accession>
<dbReference type="RefSeq" id="WP_386765406.1">
    <property type="nucleotide sequence ID" value="NZ_JBHSTI010000008.1"/>
</dbReference>
<proteinExistence type="predicted"/>
<organism evidence="1 2">
    <name type="scientific">Longivirga aurantiaca</name>
    <dbReference type="NCBI Taxonomy" id="1837743"/>
    <lineage>
        <taxon>Bacteria</taxon>
        <taxon>Bacillati</taxon>
        <taxon>Actinomycetota</taxon>
        <taxon>Actinomycetes</taxon>
        <taxon>Sporichthyales</taxon>
        <taxon>Sporichthyaceae</taxon>
        <taxon>Longivirga</taxon>
    </lineage>
</organism>
<sequence length="45" mass="4937">MLDLSGRSPATTAGLGTGARTGYYFRRRRPARVDGIGVWGNWQPN</sequence>
<dbReference type="EMBL" id="JBHSTI010000008">
    <property type="protein sequence ID" value="MFC6237786.1"/>
    <property type="molecule type" value="Genomic_DNA"/>
</dbReference>